<evidence type="ECO:0000256" key="12">
    <source>
        <dbReference type="ARBA" id="ARBA00023136"/>
    </source>
</evidence>
<evidence type="ECO:0000256" key="7">
    <source>
        <dbReference type="ARBA" id="ARBA00022723"/>
    </source>
</evidence>
<evidence type="ECO:0000256" key="17">
    <source>
        <dbReference type="SAM" id="SignalP"/>
    </source>
</evidence>
<keyword evidence="8 14" id="KW-0863">Zinc-finger</keyword>
<dbReference type="FunFam" id="3.30.40.10:FF:000187">
    <property type="entry name" value="E3 ubiquitin-protein ligase ATL6"/>
    <property type="match status" value="1"/>
</dbReference>
<dbReference type="PANTHER" id="PTHR14155">
    <property type="entry name" value="RING FINGER DOMAIN-CONTAINING"/>
    <property type="match status" value="1"/>
</dbReference>
<evidence type="ECO:0000256" key="3">
    <source>
        <dbReference type="ARBA" id="ARBA00004906"/>
    </source>
</evidence>
<protein>
    <recommendedName>
        <fullName evidence="4">RING-type E3 ubiquitin transferase</fullName>
        <ecNumber evidence="4">2.3.2.27</ecNumber>
    </recommendedName>
</protein>
<comment type="caution">
    <text evidence="19">The sequence shown here is derived from an EMBL/GenBank/DDBJ whole genome shotgun (WGS) entry which is preliminary data.</text>
</comment>
<evidence type="ECO:0000313" key="19">
    <source>
        <dbReference type="EMBL" id="CAK9181766.1"/>
    </source>
</evidence>
<feature type="region of interest" description="Disordered" evidence="15">
    <location>
        <begin position="345"/>
        <end position="368"/>
    </location>
</feature>
<dbReference type="GO" id="GO:0008270">
    <property type="term" value="F:zinc ion binding"/>
    <property type="evidence" value="ECO:0007669"/>
    <property type="project" value="UniProtKB-KW"/>
</dbReference>
<accession>A0ABC8UL35</accession>
<dbReference type="InterPro" id="IPR053238">
    <property type="entry name" value="RING-H2_zinc_finger"/>
</dbReference>
<evidence type="ECO:0000256" key="13">
    <source>
        <dbReference type="ARBA" id="ARBA00024209"/>
    </source>
</evidence>
<feature type="domain" description="RING-type" evidence="18">
    <location>
        <begin position="140"/>
        <end position="182"/>
    </location>
</feature>
<evidence type="ECO:0000256" key="8">
    <source>
        <dbReference type="ARBA" id="ARBA00022771"/>
    </source>
</evidence>
<keyword evidence="10" id="KW-0862">Zinc</keyword>
<evidence type="ECO:0000259" key="18">
    <source>
        <dbReference type="PROSITE" id="PS50089"/>
    </source>
</evidence>
<name>A0ABC8UL35_9AQUA</name>
<evidence type="ECO:0000256" key="14">
    <source>
        <dbReference type="PROSITE-ProRule" id="PRU00175"/>
    </source>
</evidence>
<comment type="catalytic activity">
    <reaction evidence="1">
        <text>S-ubiquitinyl-[E2 ubiquitin-conjugating enzyme]-L-cysteine + [acceptor protein]-L-lysine = [E2 ubiquitin-conjugating enzyme]-L-cysteine + N(6)-ubiquitinyl-[acceptor protein]-L-lysine.</text>
        <dbReference type="EC" id="2.3.2.27"/>
    </reaction>
</comment>
<evidence type="ECO:0000256" key="9">
    <source>
        <dbReference type="ARBA" id="ARBA00022786"/>
    </source>
</evidence>
<dbReference type="AlphaFoldDB" id="A0ABC8UL35"/>
<keyword evidence="17" id="KW-0732">Signal</keyword>
<reference evidence="19 20" key="1">
    <citation type="submission" date="2024-02" db="EMBL/GenBank/DDBJ databases">
        <authorList>
            <person name="Vignale AGUSTIN F."/>
            <person name="Sosa J E."/>
            <person name="Modenutti C."/>
        </authorList>
    </citation>
    <scope>NUCLEOTIDE SEQUENCE [LARGE SCALE GENOMIC DNA]</scope>
</reference>
<evidence type="ECO:0000256" key="16">
    <source>
        <dbReference type="SAM" id="Phobius"/>
    </source>
</evidence>
<gene>
    <name evidence="19" type="ORF">ILEXP_LOCUS51875</name>
</gene>
<evidence type="ECO:0000256" key="11">
    <source>
        <dbReference type="ARBA" id="ARBA00022989"/>
    </source>
</evidence>
<dbReference type="EC" id="2.3.2.27" evidence="4"/>
<dbReference type="PANTHER" id="PTHR14155:SF263">
    <property type="entry name" value="E3 UBIQUITIN-PROTEIN LIGASE ATL6"/>
    <property type="match status" value="1"/>
</dbReference>
<proteinExistence type="inferred from homology"/>
<dbReference type="Gene3D" id="3.30.40.10">
    <property type="entry name" value="Zinc/RING finger domain, C3HC4 (zinc finger)"/>
    <property type="match status" value="1"/>
</dbReference>
<evidence type="ECO:0000256" key="5">
    <source>
        <dbReference type="ARBA" id="ARBA00022679"/>
    </source>
</evidence>
<dbReference type="PROSITE" id="PS50089">
    <property type="entry name" value="ZF_RING_2"/>
    <property type="match status" value="1"/>
</dbReference>
<dbReference type="SMART" id="SM00184">
    <property type="entry name" value="RING"/>
    <property type="match status" value="1"/>
</dbReference>
<evidence type="ECO:0000256" key="4">
    <source>
        <dbReference type="ARBA" id="ARBA00012483"/>
    </source>
</evidence>
<feature type="chain" id="PRO_5044879339" description="RING-type E3 ubiquitin transferase" evidence="17">
    <location>
        <begin position="43"/>
        <end position="401"/>
    </location>
</feature>
<dbReference type="GO" id="GO:0061630">
    <property type="term" value="F:ubiquitin protein ligase activity"/>
    <property type="evidence" value="ECO:0007669"/>
    <property type="project" value="UniProtKB-EC"/>
</dbReference>
<keyword evidence="11 16" id="KW-1133">Transmembrane helix</keyword>
<dbReference type="Proteomes" id="UP001642360">
    <property type="component" value="Unassembled WGS sequence"/>
</dbReference>
<dbReference type="EMBL" id="CAUOFW020008157">
    <property type="protein sequence ID" value="CAK9181766.1"/>
    <property type="molecule type" value="Genomic_DNA"/>
</dbReference>
<evidence type="ECO:0000256" key="15">
    <source>
        <dbReference type="SAM" id="MobiDB-lite"/>
    </source>
</evidence>
<comment type="similarity">
    <text evidence="13">Belongs to the RING-type zinc finger family. ATL subfamily.</text>
</comment>
<feature type="region of interest" description="Disordered" evidence="15">
    <location>
        <begin position="218"/>
        <end position="250"/>
    </location>
</feature>
<feature type="transmembrane region" description="Helical" evidence="16">
    <location>
        <begin position="58"/>
        <end position="83"/>
    </location>
</feature>
<dbReference type="InterPro" id="IPR013083">
    <property type="entry name" value="Znf_RING/FYVE/PHD"/>
</dbReference>
<evidence type="ECO:0000313" key="20">
    <source>
        <dbReference type="Proteomes" id="UP001642360"/>
    </source>
</evidence>
<evidence type="ECO:0000256" key="10">
    <source>
        <dbReference type="ARBA" id="ARBA00022833"/>
    </source>
</evidence>
<keyword evidence="12 16" id="KW-0472">Membrane</keyword>
<dbReference type="CDD" id="cd16461">
    <property type="entry name" value="RING-H2_EL5-like"/>
    <property type="match status" value="1"/>
</dbReference>
<keyword evidence="6 16" id="KW-0812">Transmembrane</keyword>
<comment type="subcellular location">
    <subcellularLocation>
        <location evidence="2">Membrane</location>
        <topology evidence="2">Single-pass membrane protein</topology>
    </subcellularLocation>
</comment>
<keyword evidence="9" id="KW-0833">Ubl conjugation pathway</keyword>
<feature type="signal peptide" evidence="17">
    <location>
        <begin position="1"/>
        <end position="42"/>
    </location>
</feature>
<evidence type="ECO:0000256" key="6">
    <source>
        <dbReference type="ARBA" id="ARBA00022692"/>
    </source>
</evidence>
<keyword evidence="5" id="KW-0808">Transferase</keyword>
<dbReference type="InterPro" id="IPR001841">
    <property type="entry name" value="Znf_RING"/>
</dbReference>
<evidence type="ECO:0000256" key="2">
    <source>
        <dbReference type="ARBA" id="ARBA00004167"/>
    </source>
</evidence>
<dbReference type="Pfam" id="PF13639">
    <property type="entry name" value="zf-RING_2"/>
    <property type="match status" value="1"/>
</dbReference>
<comment type="pathway">
    <text evidence="3">Protein modification; protein ubiquitination.</text>
</comment>
<sequence length="401" mass="44464">MTTDDKNSNSHAGLHRFTFTSNHAIIPLLLLLLLLLSPTVRSQSSPPEINNQYRYNNFSPSMAIIIVVLIAALFLMGFLSIYIRHCSNSSNGNSVRAVLSMRSRRAAAARGLDPSVIEKFPTFAYTEVKDRKIGKGALECAVCLNEFEDDETLRLIPKCDHVFHPECIDAWLTAHITCPVCRADLVAQPGESIHLPPQSQTEIDIENQATDEADVMANGNVSTSLSREQEKSGPMKRTLSMNQNRPPRSGYARPRLFGRFRSHSTGHSLVQPGENTDRFTLRLPVEVRKEVMDRAILNRTPSCATKVYRNGEGSGRGRSFKRLEILDRSSDRWAFSMAPPFFSRTSSVRSPKVGGDTGEESTSSSSSRMIKGRMIKMASFNCLDTKDYCGLVSADSAKPSV</sequence>
<dbReference type="GO" id="GO:0016020">
    <property type="term" value="C:membrane"/>
    <property type="evidence" value="ECO:0007669"/>
    <property type="project" value="UniProtKB-SubCell"/>
</dbReference>
<organism evidence="19 20">
    <name type="scientific">Ilex paraguariensis</name>
    <name type="common">yerba mate</name>
    <dbReference type="NCBI Taxonomy" id="185542"/>
    <lineage>
        <taxon>Eukaryota</taxon>
        <taxon>Viridiplantae</taxon>
        <taxon>Streptophyta</taxon>
        <taxon>Embryophyta</taxon>
        <taxon>Tracheophyta</taxon>
        <taxon>Spermatophyta</taxon>
        <taxon>Magnoliopsida</taxon>
        <taxon>eudicotyledons</taxon>
        <taxon>Gunneridae</taxon>
        <taxon>Pentapetalae</taxon>
        <taxon>asterids</taxon>
        <taxon>campanulids</taxon>
        <taxon>Aquifoliales</taxon>
        <taxon>Aquifoliaceae</taxon>
        <taxon>Ilex</taxon>
    </lineage>
</organism>
<dbReference type="SUPFAM" id="SSF57850">
    <property type="entry name" value="RING/U-box"/>
    <property type="match status" value="1"/>
</dbReference>
<keyword evidence="7" id="KW-0479">Metal-binding</keyword>
<keyword evidence="20" id="KW-1185">Reference proteome</keyword>
<evidence type="ECO:0000256" key="1">
    <source>
        <dbReference type="ARBA" id="ARBA00000900"/>
    </source>
</evidence>